<reference evidence="2" key="1">
    <citation type="journal article" date="2020" name="New Phytol.">
        <title>Comparative genomics reveals dynamic genome evolution in host specialist ectomycorrhizal fungi.</title>
        <authorList>
            <person name="Lofgren L.A."/>
            <person name="Nguyen N.H."/>
            <person name="Vilgalys R."/>
            <person name="Ruytinx J."/>
            <person name="Liao H.L."/>
            <person name="Branco S."/>
            <person name="Kuo A."/>
            <person name="LaButti K."/>
            <person name="Lipzen A."/>
            <person name="Andreopoulos W."/>
            <person name="Pangilinan J."/>
            <person name="Riley R."/>
            <person name="Hundley H."/>
            <person name="Na H."/>
            <person name="Barry K."/>
            <person name="Grigoriev I.V."/>
            <person name="Stajich J.E."/>
            <person name="Kennedy P.G."/>
        </authorList>
    </citation>
    <scope>NUCLEOTIDE SEQUENCE</scope>
    <source>
        <strain evidence="2">MN1</strain>
    </source>
</reference>
<feature type="transmembrane region" description="Helical" evidence="1">
    <location>
        <begin position="17"/>
        <end position="35"/>
    </location>
</feature>
<evidence type="ECO:0000313" key="2">
    <source>
        <dbReference type="EMBL" id="KAG1823772.1"/>
    </source>
</evidence>
<name>A0A9P7EJP8_9AGAM</name>
<protein>
    <submittedName>
        <fullName evidence="2">Uncharacterized protein</fullName>
    </submittedName>
</protein>
<comment type="caution">
    <text evidence="2">The sequence shown here is derived from an EMBL/GenBank/DDBJ whole genome shotgun (WGS) entry which is preliminary data.</text>
</comment>
<accession>A0A9P7EJP8</accession>
<dbReference type="Proteomes" id="UP000807769">
    <property type="component" value="Unassembled WGS sequence"/>
</dbReference>
<dbReference type="EMBL" id="JABBWG010000004">
    <property type="protein sequence ID" value="KAG1823772.1"/>
    <property type="molecule type" value="Genomic_DNA"/>
</dbReference>
<evidence type="ECO:0000313" key="3">
    <source>
        <dbReference type="Proteomes" id="UP000807769"/>
    </source>
</evidence>
<keyword evidence="1" id="KW-1133">Transmembrane helix</keyword>
<organism evidence="2 3">
    <name type="scientific">Suillus subaureus</name>
    <dbReference type="NCBI Taxonomy" id="48587"/>
    <lineage>
        <taxon>Eukaryota</taxon>
        <taxon>Fungi</taxon>
        <taxon>Dikarya</taxon>
        <taxon>Basidiomycota</taxon>
        <taxon>Agaricomycotina</taxon>
        <taxon>Agaricomycetes</taxon>
        <taxon>Agaricomycetidae</taxon>
        <taxon>Boletales</taxon>
        <taxon>Suillineae</taxon>
        <taxon>Suillaceae</taxon>
        <taxon>Suillus</taxon>
    </lineage>
</organism>
<dbReference type="RefSeq" id="XP_041197832.1">
    <property type="nucleotide sequence ID" value="XM_041334607.1"/>
</dbReference>
<keyword evidence="3" id="KW-1185">Reference proteome</keyword>
<evidence type="ECO:0000256" key="1">
    <source>
        <dbReference type="SAM" id="Phobius"/>
    </source>
</evidence>
<dbReference type="GeneID" id="64628624"/>
<dbReference type="AlphaFoldDB" id="A0A9P7EJP8"/>
<keyword evidence="1" id="KW-0812">Transmembrane</keyword>
<feature type="non-terminal residue" evidence="2">
    <location>
        <position position="89"/>
    </location>
</feature>
<proteinExistence type="predicted"/>
<sequence length="89" mass="10023">MFAAPCSLCSKLQLGHFSSLAIGLWSVAAFSYLILRLNPYLPCSRSPSLMFPQLLPMPLSAQSDTSYTIVRPFCPYWFQRFVSLPFAIL</sequence>
<keyword evidence="1" id="KW-0472">Membrane</keyword>
<gene>
    <name evidence="2" type="ORF">BJ212DRAFT_1326621</name>
</gene>